<feature type="transmembrane region" description="Helical" evidence="1">
    <location>
        <begin position="12"/>
        <end position="33"/>
    </location>
</feature>
<comment type="caution">
    <text evidence="2">The sequence shown here is derived from an EMBL/GenBank/DDBJ whole genome shotgun (WGS) entry which is preliminary data.</text>
</comment>
<gene>
    <name evidence="2" type="ORF">HMPREF9453_01438</name>
</gene>
<dbReference type="RefSeq" id="WP_008859932.1">
    <property type="nucleotide sequence ID" value="NZ_JH591188.1"/>
</dbReference>
<keyword evidence="1" id="KW-1133">Transmembrane helix</keyword>
<keyword evidence="3" id="KW-1185">Reference proteome</keyword>
<keyword evidence="1" id="KW-0812">Transmembrane</keyword>
<reference evidence="2 3" key="1">
    <citation type="submission" date="2011-11" db="EMBL/GenBank/DDBJ databases">
        <title>The Genome Sequence of Dialister succinatiphilus YIT 11850.</title>
        <authorList>
            <consortium name="The Broad Institute Genome Sequencing Platform"/>
            <person name="Earl A."/>
            <person name="Ward D."/>
            <person name="Feldgarden M."/>
            <person name="Gevers D."/>
            <person name="Morotomi M."/>
            <person name="Young S.K."/>
            <person name="Zeng Q."/>
            <person name="Gargeya S."/>
            <person name="Fitzgerald M."/>
            <person name="Haas B."/>
            <person name="Abouelleil A."/>
            <person name="Alvarado L."/>
            <person name="Arachchi H.M."/>
            <person name="Berlin A."/>
            <person name="Brown A."/>
            <person name="Chapman S.B."/>
            <person name="Dunbar C."/>
            <person name="Gearin G."/>
            <person name="Goldberg J."/>
            <person name="Griggs A."/>
            <person name="Gujja S."/>
            <person name="Heiman D."/>
            <person name="Howarth C."/>
            <person name="Lui A."/>
            <person name="MacDonald P.J.P."/>
            <person name="Montmayeur A."/>
            <person name="Murphy C."/>
            <person name="Neiman D."/>
            <person name="Pearson M."/>
            <person name="Priest M."/>
            <person name="Roberts A."/>
            <person name="Saif S."/>
            <person name="Shea T."/>
            <person name="Sisk P."/>
            <person name="Stolte C."/>
            <person name="Sykes S."/>
            <person name="Wortman J."/>
            <person name="Nusbaum C."/>
            <person name="Birren B."/>
        </authorList>
    </citation>
    <scope>NUCLEOTIDE SEQUENCE [LARGE SCALE GENOMIC DNA]</scope>
    <source>
        <strain evidence="2 3">YIT 11850</strain>
    </source>
</reference>
<proteinExistence type="predicted"/>
<evidence type="ECO:0000256" key="1">
    <source>
        <dbReference type="SAM" id="Phobius"/>
    </source>
</evidence>
<sequence>MNDISFAIGSPLLFFSGSAVSLYLVYMIFHYIYDSLANHLIRRENLISYLISLILLINCFLLSLVWIISTSINLKINDDEDINTEITLGIFLLEFAGMFAHGWIYSHFILKKDFSFKIFSKRMMKCILVIAFIMGMQFLIIFSYHLYLLQFVKLIGSLWS</sequence>
<feature type="transmembrane region" description="Helical" evidence="1">
    <location>
        <begin position="126"/>
        <end position="147"/>
    </location>
</feature>
<organism evidence="2 3">
    <name type="scientific">Dialister succinatiphilus YIT 11850</name>
    <dbReference type="NCBI Taxonomy" id="742743"/>
    <lineage>
        <taxon>Bacteria</taxon>
        <taxon>Bacillati</taxon>
        <taxon>Bacillota</taxon>
        <taxon>Negativicutes</taxon>
        <taxon>Veillonellales</taxon>
        <taxon>Veillonellaceae</taxon>
        <taxon>Dialister</taxon>
    </lineage>
</organism>
<evidence type="ECO:0000313" key="3">
    <source>
        <dbReference type="Proteomes" id="UP000003277"/>
    </source>
</evidence>
<name>H1D1F0_9FIRM</name>
<dbReference type="Proteomes" id="UP000003277">
    <property type="component" value="Unassembled WGS sequence"/>
</dbReference>
<dbReference type="EMBL" id="ADLT01000048">
    <property type="protein sequence ID" value="EHO62657.1"/>
    <property type="molecule type" value="Genomic_DNA"/>
</dbReference>
<feature type="transmembrane region" description="Helical" evidence="1">
    <location>
        <begin position="88"/>
        <end position="105"/>
    </location>
</feature>
<feature type="transmembrane region" description="Helical" evidence="1">
    <location>
        <begin position="45"/>
        <end position="68"/>
    </location>
</feature>
<accession>H1D1F0</accession>
<evidence type="ECO:0000313" key="2">
    <source>
        <dbReference type="EMBL" id="EHO62657.1"/>
    </source>
</evidence>
<keyword evidence="1" id="KW-0472">Membrane</keyword>
<protein>
    <submittedName>
        <fullName evidence="2">Uncharacterized protein</fullName>
    </submittedName>
</protein>
<dbReference type="HOGENOM" id="CLU_1649439_0_0_9"/>
<dbReference type="AlphaFoldDB" id="H1D1F0"/>